<dbReference type="InterPro" id="IPR029044">
    <property type="entry name" value="Nucleotide-diphossugar_trans"/>
</dbReference>
<dbReference type="GO" id="GO:0008781">
    <property type="term" value="F:N-acylneuraminate cytidylyltransferase activity"/>
    <property type="evidence" value="ECO:0007669"/>
    <property type="project" value="TreeGrafter"/>
</dbReference>
<name>A0A644TV06_9ZZZZ</name>
<dbReference type="Gene3D" id="3.40.50.11190">
    <property type="match status" value="1"/>
</dbReference>
<evidence type="ECO:0000313" key="1">
    <source>
        <dbReference type="EMBL" id="MPL70317.1"/>
    </source>
</evidence>
<dbReference type="PANTHER" id="PTHR21485">
    <property type="entry name" value="HAD SUPERFAMILY MEMBERS CMAS AND KDSC"/>
    <property type="match status" value="1"/>
</dbReference>
<organism evidence="1">
    <name type="scientific">bioreactor metagenome</name>
    <dbReference type="NCBI Taxonomy" id="1076179"/>
    <lineage>
        <taxon>unclassified sequences</taxon>
        <taxon>metagenomes</taxon>
        <taxon>ecological metagenomes</taxon>
    </lineage>
</organism>
<dbReference type="Gene3D" id="3.90.550.10">
    <property type="entry name" value="Spore Coat Polysaccharide Biosynthesis Protein SpsA, Chain A"/>
    <property type="match status" value="1"/>
</dbReference>
<dbReference type="InterPro" id="IPR050793">
    <property type="entry name" value="CMP-NeuNAc_synthase"/>
</dbReference>
<protein>
    <recommendedName>
        <fullName evidence="2">Cytidine 5'-phosphate N-acetylneuraminic acid synthetase</fullName>
    </recommendedName>
</protein>
<comment type="caution">
    <text evidence="1">The sequence shown here is derived from an EMBL/GenBank/DDBJ whole genome shotgun (WGS) entry which is preliminary data.</text>
</comment>
<sequence>MLSGVCSLRPAPSAQPRTHVKERCIVIPAIKKNAVIPDQLVKKLAGVTLVERAVNTARGVLPGDDIVVLTDSQEIALICERAGVRHHWNKDLRFTSLDIVTEMRGLLTELAREYEHCMILRASCPLLTWVDVEDAWKRFREVQADSLVTVKSMRQRIWNVQGEGLESLLDEDAGHDSEKMLVVESRALIILRLSLLDKANGHTLGRGKIVPYFLNDRAIEIQGYQDWWICEHLLQRRHVVFVVAGWPAIGMGHVFRALMLAHEITNHKISFVCTRESELAVESIARKDYKIVRQGNEELADTVLRMRPDLVVNDILNTTAAYMARLTTAGVRCVNFEDEGPGADWARLVVNALYEDRDSNERLRYGPDYFCLRDEFLGAARNPFRPELRTVLITFGGTDLNDCSRRVLDIIEPICRAYGIRIRLVAGPGYAHKDAMEAHLARLDNPLVEFTWATNVMSRMMEGADLAICSAGRTVYELAHMRIPSMVLAHHEREARHTFARPRNGFAFVGIMDRVSDAKIRNVFLAMLKNPRRKRFWDRQNALNFTANKGRVVALMQNILQEGAAAPQAAENAAPAESQQA</sequence>
<dbReference type="EMBL" id="VSSQ01000052">
    <property type="protein sequence ID" value="MPL70317.1"/>
    <property type="molecule type" value="Genomic_DNA"/>
</dbReference>
<proteinExistence type="predicted"/>
<evidence type="ECO:0008006" key="2">
    <source>
        <dbReference type="Google" id="ProtNLM"/>
    </source>
</evidence>
<dbReference type="PANTHER" id="PTHR21485:SF3">
    <property type="entry name" value="N-ACYLNEURAMINATE CYTIDYLYLTRANSFERASE"/>
    <property type="match status" value="1"/>
</dbReference>
<dbReference type="SUPFAM" id="SSF53448">
    <property type="entry name" value="Nucleotide-diphospho-sugar transferases"/>
    <property type="match status" value="1"/>
</dbReference>
<dbReference type="AlphaFoldDB" id="A0A644TV06"/>
<accession>A0A644TV06</accession>
<gene>
    <name evidence="1" type="ORF">SDC9_16073</name>
</gene>
<reference evidence="1" key="1">
    <citation type="submission" date="2019-08" db="EMBL/GenBank/DDBJ databases">
        <authorList>
            <person name="Kucharzyk K."/>
            <person name="Murdoch R.W."/>
            <person name="Higgins S."/>
            <person name="Loffler F."/>
        </authorList>
    </citation>
    <scope>NUCLEOTIDE SEQUENCE</scope>
</reference>
<dbReference type="Gene3D" id="3.40.50.2000">
    <property type="entry name" value="Glycogen Phosphorylase B"/>
    <property type="match status" value="1"/>
</dbReference>
<dbReference type="SUPFAM" id="SSF53756">
    <property type="entry name" value="UDP-Glycosyltransferase/glycogen phosphorylase"/>
    <property type="match status" value="1"/>
</dbReference>